<organism evidence="2 3">
    <name type="scientific">Paragonimus heterotremus</name>
    <dbReference type="NCBI Taxonomy" id="100268"/>
    <lineage>
        <taxon>Eukaryota</taxon>
        <taxon>Metazoa</taxon>
        <taxon>Spiralia</taxon>
        <taxon>Lophotrochozoa</taxon>
        <taxon>Platyhelminthes</taxon>
        <taxon>Trematoda</taxon>
        <taxon>Digenea</taxon>
        <taxon>Plagiorchiida</taxon>
        <taxon>Troglotremata</taxon>
        <taxon>Troglotrematidae</taxon>
        <taxon>Paragonimus</taxon>
    </lineage>
</organism>
<name>A0A8J4WCM0_9TREM</name>
<reference evidence="2" key="1">
    <citation type="submission" date="2019-05" db="EMBL/GenBank/DDBJ databases">
        <title>Annotation for the trematode Paragonimus heterotremus.</title>
        <authorList>
            <person name="Choi Y.-J."/>
        </authorList>
    </citation>
    <scope>NUCLEOTIDE SEQUENCE</scope>
    <source>
        <strain evidence="2">LC</strain>
    </source>
</reference>
<gene>
    <name evidence="2" type="ORF">PHET_10345</name>
</gene>
<keyword evidence="1" id="KW-0812">Transmembrane</keyword>
<dbReference type="Proteomes" id="UP000748531">
    <property type="component" value="Unassembled WGS sequence"/>
</dbReference>
<evidence type="ECO:0000313" key="2">
    <source>
        <dbReference type="EMBL" id="KAF5394761.1"/>
    </source>
</evidence>
<evidence type="ECO:0000256" key="1">
    <source>
        <dbReference type="SAM" id="Phobius"/>
    </source>
</evidence>
<proteinExistence type="predicted"/>
<evidence type="ECO:0000313" key="3">
    <source>
        <dbReference type="Proteomes" id="UP000748531"/>
    </source>
</evidence>
<keyword evidence="1" id="KW-0472">Membrane</keyword>
<keyword evidence="1" id="KW-1133">Transmembrane helix</keyword>
<dbReference type="OrthoDB" id="6279736at2759"/>
<accession>A0A8J4WCM0</accession>
<comment type="caution">
    <text evidence="2">The sequence shown here is derived from an EMBL/GenBank/DDBJ whole genome shotgun (WGS) entry which is preliminary data.</text>
</comment>
<dbReference type="AlphaFoldDB" id="A0A8J4WCM0"/>
<keyword evidence="3" id="KW-1185">Reference proteome</keyword>
<protein>
    <submittedName>
        <fullName evidence="2">Uncharacterized protein</fullName>
    </submittedName>
</protein>
<sequence length="74" mass="8463">MSSYERLPSKCPQVFDERSSNVKTGCWPRLEGHILEILTKISYVVIFTTLIEFVVACCAIYASMTIEEPRWSST</sequence>
<dbReference type="EMBL" id="LUCH01017738">
    <property type="protein sequence ID" value="KAF5394761.1"/>
    <property type="molecule type" value="Genomic_DNA"/>
</dbReference>
<feature type="transmembrane region" description="Helical" evidence="1">
    <location>
        <begin position="41"/>
        <end position="62"/>
    </location>
</feature>